<gene>
    <name evidence="1" type="ORF">CN596_11490</name>
</gene>
<dbReference type="Proteomes" id="UP000220934">
    <property type="component" value="Unassembled WGS sequence"/>
</dbReference>
<evidence type="ECO:0000313" key="2">
    <source>
        <dbReference type="Proteomes" id="UP000220934"/>
    </source>
</evidence>
<organism evidence="1 2">
    <name type="scientific">Bacillus toyonensis</name>
    <dbReference type="NCBI Taxonomy" id="155322"/>
    <lineage>
        <taxon>Bacteria</taxon>
        <taxon>Bacillati</taxon>
        <taxon>Bacillota</taxon>
        <taxon>Bacilli</taxon>
        <taxon>Bacillales</taxon>
        <taxon>Bacillaceae</taxon>
        <taxon>Bacillus</taxon>
        <taxon>Bacillus cereus group</taxon>
    </lineage>
</organism>
<evidence type="ECO:0008006" key="3">
    <source>
        <dbReference type="Google" id="ProtNLM"/>
    </source>
</evidence>
<protein>
    <recommendedName>
        <fullName evidence="3">DGQHR domain-containing protein</fullName>
    </recommendedName>
</protein>
<evidence type="ECO:0000313" key="1">
    <source>
        <dbReference type="EMBL" id="PEN55191.1"/>
    </source>
</evidence>
<dbReference type="AlphaFoldDB" id="A0AB36SNV5"/>
<sequence length="342" mass="39629">MTDKQNRKDKSKDENRHSLATILVTQGKYRYYIASIRSEYLRDTCFTVTREEDPIEGFQRRLDEERADEIADYIDLKDGSIPTAIVLSAQEDAKLFHNTRSKTISFEKKGKVFLVIDGQHRVWGFIKAKKSVRVPVVIFEGLSRIEEAQLFIDINTTQKKVPDALLLDVKTLLQNETEEEKRCSDLFDHFFNSKESILKGRLVRGESQSGKISRKLFNSSIKEVLNNQLRPVDIDKSYIAINNYLRAFKDVFTEIDDDFKNYIYRPIVFQGILIISSSIFVKTIEKHNKLTYDAFYDVIKVLKTNISKSKLTRPGGSYKKFGEQIHEALTRIHVQANIIVEE</sequence>
<reference evidence="1 2" key="1">
    <citation type="submission" date="2017-09" db="EMBL/GenBank/DDBJ databases">
        <title>Large-scale bioinformatics analysis of Bacillus genomes uncovers conserved roles of natural products in bacterial physiology.</title>
        <authorList>
            <consortium name="Agbiome Team Llc"/>
            <person name="Bleich R.M."/>
            <person name="Kirk G.J."/>
            <person name="Santa Maria K.C."/>
            <person name="Allen S.E."/>
            <person name="Farag S."/>
            <person name="Shank E.A."/>
            <person name="Bowers A."/>
        </authorList>
    </citation>
    <scope>NUCLEOTIDE SEQUENCE [LARGE SCALE GENOMIC DNA]</scope>
    <source>
        <strain evidence="1 2">AFS027958</strain>
    </source>
</reference>
<proteinExistence type="predicted"/>
<dbReference type="InterPro" id="IPR017642">
    <property type="entry name" value="DNA_S_mod_DndB"/>
</dbReference>
<dbReference type="CDD" id="cd16413">
    <property type="entry name" value="DGQHR_domain"/>
    <property type="match status" value="1"/>
</dbReference>
<dbReference type="NCBIfam" id="TIGR03187">
    <property type="entry name" value="DGQHR"/>
    <property type="match status" value="1"/>
</dbReference>
<accession>A0AB36SNV5</accession>
<dbReference type="RefSeq" id="WP_098060304.1">
    <property type="nucleotide sequence ID" value="NZ_JAOPQL010000026.1"/>
</dbReference>
<name>A0AB36SNV5_9BACI</name>
<dbReference type="EMBL" id="NUAJ01000009">
    <property type="protein sequence ID" value="PEN55191.1"/>
    <property type="molecule type" value="Genomic_DNA"/>
</dbReference>
<dbReference type="InterPro" id="IPR017601">
    <property type="entry name" value="DGQHR-contain_dom"/>
</dbReference>
<dbReference type="Pfam" id="PF14072">
    <property type="entry name" value="DndB"/>
    <property type="match status" value="1"/>
</dbReference>
<comment type="caution">
    <text evidence="1">The sequence shown here is derived from an EMBL/GenBank/DDBJ whole genome shotgun (WGS) entry which is preliminary data.</text>
</comment>